<keyword evidence="1" id="KW-0812">Transmembrane</keyword>
<dbReference type="AlphaFoldDB" id="A0A6J8A573"/>
<accession>A0A6J8A573</accession>
<proteinExistence type="predicted"/>
<keyword evidence="1" id="KW-0472">Membrane</keyword>
<gene>
    <name evidence="2" type="ORF">MCOR_2977</name>
</gene>
<sequence length="386" mass="43142">MYRELTKEFRRQVQGLIIFGYDESNMSLYFVYTSQQAHNTTQRPVSRKDACSFWHNFTREMNEVYKTYSYLNYNCTYDPHKCNGADCTGSIYYKLLDTDLINVSFCFGLRMNHCDHPNISMDIYYADPNNASLAFTDRIYHNDKKEIKSLKMDLAGIGTAQPFLFFHLTKPVPHHVLFGIRLKVRLTSNIFGIESWPSRYQQDIVPKTEIPATPCPAGVKATSPPYANATCVRNPVMIPHTTPITFPIHSSSYHKPCAMNAFVSCSGPNEICQQKNITHGICGCFDGHVMSPTTGTCSGKDAVVPTWNLGPVSTSLPAVIPHSQPQTGNKPTSVSKSVLIGGVVGGIIFILIIGVVVVVACKRHRNNRQYIGRLLLDTDDDTDNVI</sequence>
<feature type="transmembrane region" description="Helical" evidence="1">
    <location>
        <begin position="338"/>
        <end position="361"/>
    </location>
</feature>
<dbReference type="Proteomes" id="UP000507470">
    <property type="component" value="Unassembled WGS sequence"/>
</dbReference>
<name>A0A6J8A573_MYTCO</name>
<dbReference type="OrthoDB" id="6125709at2759"/>
<organism evidence="2 3">
    <name type="scientific">Mytilus coruscus</name>
    <name type="common">Sea mussel</name>
    <dbReference type="NCBI Taxonomy" id="42192"/>
    <lineage>
        <taxon>Eukaryota</taxon>
        <taxon>Metazoa</taxon>
        <taxon>Spiralia</taxon>
        <taxon>Lophotrochozoa</taxon>
        <taxon>Mollusca</taxon>
        <taxon>Bivalvia</taxon>
        <taxon>Autobranchia</taxon>
        <taxon>Pteriomorphia</taxon>
        <taxon>Mytilida</taxon>
        <taxon>Mytiloidea</taxon>
        <taxon>Mytilidae</taxon>
        <taxon>Mytilinae</taxon>
        <taxon>Mytilus</taxon>
    </lineage>
</organism>
<dbReference type="EMBL" id="CACVKT020000567">
    <property type="protein sequence ID" value="CAC5360520.1"/>
    <property type="molecule type" value="Genomic_DNA"/>
</dbReference>
<evidence type="ECO:0000256" key="1">
    <source>
        <dbReference type="SAM" id="Phobius"/>
    </source>
</evidence>
<evidence type="ECO:0000313" key="3">
    <source>
        <dbReference type="Proteomes" id="UP000507470"/>
    </source>
</evidence>
<protein>
    <submittedName>
        <fullName evidence="2">Uncharacterized protein</fullName>
    </submittedName>
</protein>
<reference evidence="2 3" key="1">
    <citation type="submission" date="2020-06" db="EMBL/GenBank/DDBJ databases">
        <authorList>
            <person name="Li R."/>
            <person name="Bekaert M."/>
        </authorList>
    </citation>
    <scope>NUCLEOTIDE SEQUENCE [LARGE SCALE GENOMIC DNA]</scope>
    <source>
        <strain evidence="3">wild</strain>
    </source>
</reference>
<keyword evidence="1" id="KW-1133">Transmembrane helix</keyword>
<evidence type="ECO:0000313" key="2">
    <source>
        <dbReference type="EMBL" id="CAC5360520.1"/>
    </source>
</evidence>
<keyword evidence="3" id="KW-1185">Reference proteome</keyword>